<feature type="domain" description="ABC transporter" evidence="7">
    <location>
        <begin position="2"/>
        <end position="241"/>
    </location>
</feature>
<sequence>MITISGLTRTLPQGKTVLQEIRGQLEPGTFVAIVGASGSGKSTLLRCLALKEPWTKGEYRFDGQEVMKAGPLAKLRVRRKIAYLEQKPLLYEKKTALKNVLIGAVGQVSWIRRMTGMVRNDDYMDAMDTLEAVGLIDRAKQPAEKLSGGERQRVAIARAIAHGAELVLADEPVTGLDPHSAEDIMAILKKLCKEKRTTIVVALHRLELAEKFADEIWGLHEGRIIMNVRGRRLTGAEKVRLS</sequence>
<keyword evidence="6" id="KW-0472">Membrane</keyword>
<dbReference type="Gene3D" id="3.40.50.300">
    <property type="entry name" value="P-loop containing nucleotide triphosphate hydrolases"/>
    <property type="match status" value="1"/>
</dbReference>
<evidence type="ECO:0000259" key="7">
    <source>
        <dbReference type="PROSITE" id="PS50893"/>
    </source>
</evidence>
<keyword evidence="4 8" id="KW-0067">ATP-binding</keyword>
<reference evidence="8 9" key="1">
    <citation type="submission" date="2020-08" db="EMBL/GenBank/DDBJ databases">
        <title>Cohnella phylogeny.</title>
        <authorList>
            <person name="Dunlap C."/>
        </authorList>
    </citation>
    <scope>NUCLEOTIDE SEQUENCE [LARGE SCALE GENOMIC DNA]</scope>
    <source>
        <strain evidence="8 9">DSM 25239</strain>
    </source>
</reference>
<dbReference type="AlphaFoldDB" id="A0A841U5M2"/>
<dbReference type="Pfam" id="PF00005">
    <property type="entry name" value="ABC_tran"/>
    <property type="match status" value="1"/>
</dbReference>
<dbReference type="InterPro" id="IPR003439">
    <property type="entry name" value="ABC_transporter-like_ATP-bd"/>
</dbReference>
<comment type="caution">
    <text evidence="8">The sequence shown here is derived from an EMBL/GenBank/DDBJ whole genome shotgun (WGS) entry which is preliminary data.</text>
</comment>
<dbReference type="PROSITE" id="PS50893">
    <property type="entry name" value="ABC_TRANSPORTER_2"/>
    <property type="match status" value="1"/>
</dbReference>
<dbReference type="InterPro" id="IPR027417">
    <property type="entry name" value="P-loop_NTPase"/>
</dbReference>
<keyword evidence="1" id="KW-0813">Transport</keyword>
<keyword evidence="5" id="KW-1278">Translocase</keyword>
<accession>A0A841U5M2</accession>
<keyword evidence="3" id="KW-0547">Nucleotide-binding</keyword>
<dbReference type="InterPro" id="IPR017871">
    <property type="entry name" value="ABC_transporter-like_CS"/>
</dbReference>
<dbReference type="InterPro" id="IPR003593">
    <property type="entry name" value="AAA+_ATPase"/>
</dbReference>
<dbReference type="PROSITE" id="PS00211">
    <property type="entry name" value="ABC_TRANSPORTER_1"/>
    <property type="match status" value="1"/>
</dbReference>
<keyword evidence="2" id="KW-1003">Cell membrane</keyword>
<organism evidence="8 9">
    <name type="scientific">Cohnella xylanilytica</name>
    <dbReference type="NCBI Taxonomy" id="557555"/>
    <lineage>
        <taxon>Bacteria</taxon>
        <taxon>Bacillati</taxon>
        <taxon>Bacillota</taxon>
        <taxon>Bacilli</taxon>
        <taxon>Bacillales</taxon>
        <taxon>Paenibacillaceae</taxon>
        <taxon>Cohnella</taxon>
    </lineage>
</organism>
<name>A0A841U5M2_9BACL</name>
<evidence type="ECO:0000256" key="1">
    <source>
        <dbReference type="ARBA" id="ARBA00022448"/>
    </source>
</evidence>
<evidence type="ECO:0000256" key="6">
    <source>
        <dbReference type="ARBA" id="ARBA00023136"/>
    </source>
</evidence>
<dbReference type="SUPFAM" id="SSF52540">
    <property type="entry name" value="P-loop containing nucleoside triphosphate hydrolases"/>
    <property type="match status" value="1"/>
</dbReference>
<protein>
    <submittedName>
        <fullName evidence="8">ATP-binding cassette domain-containing protein</fullName>
    </submittedName>
</protein>
<dbReference type="PANTHER" id="PTHR43166">
    <property type="entry name" value="AMINO ACID IMPORT ATP-BINDING PROTEIN"/>
    <property type="match status" value="1"/>
</dbReference>
<dbReference type="EMBL" id="JACJVR010000076">
    <property type="protein sequence ID" value="MBB6693593.1"/>
    <property type="molecule type" value="Genomic_DNA"/>
</dbReference>
<evidence type="ECO:0000256" key="2">
    <source>
        <dbReference type="ARBA" id="ARBA00022475"/>
    </source>
</evidence>
<dbReference type="PANTHER" id="PTHR43166:SF6">
    <property type="entry name" value="PHOSPHONATES IMPORT ATP-BINDING PROTEIN PHNC"/>
    <property type="match status" value="1"/>
</dbReference>
<evidence type="ECO:0000313" key="9">
    <source>
        <dbReference type="Proteomes" id="UP000553776"/>
    </source>
</evidence>
<dbReference type="GO" id="GO:0005524">
    <property type="term" value="F:ATP binding"/>
    <property type="evidence" value="ECO:0007669"/>
    <property type="project" value="UniProtKB-KW"/>
</dbReference>
<evidence type="ECO:0000256" key="3">
    <source>
        <dbReference type="ARBA" id="ARBA00022741"/>
    </source>
</evidence>
<dbReference type="InterPro" id="IPR050086">
    <property type="entry name" value="MetN_ABC_transporter-like"/>
</dbReference>
<proteinExistence type="predicted"/>
<evidence type="ECO:0000256" key="5">
    <source>
        <dbReference type="ARBA" id="ARBA00022967"/>
    </source>
</evidence>
<dbReference type="GO" id="GO:0016887">
    <property type="term" value="F:ATP hydrolysis activity"/>
    <property type="evidence" value="ECO:0007669"/>
    <property type="project" value="InterPro"/>
</dbReference>
<evidence type="ECO:0000313" key="8">
    <source>
        <dbReference type="EMBL" id="MBB6693593.1"/>
    </source>
</evidence>
<dbReference type="Proteomes" id="UP000553776">
    <property type="component" value="Unassembled WGS sequence"/>
</dbReference>
<gene>
    <name evidence="8" type="ORF">H7B90_19550</name>
</gene>
<evidence type="ECO:0000256" key="4">
    <source>
        <dbReference type="ARBA" id="ARBA00022840"/>
    </source>
</evidence>
<dbReference type="SMART" id="SM00382">
    <property type="entry name" value="AAA"/>
    <property type="match status" value="1"/>
</dbReference>
<dbReference type="RefSeq" id="WP_185137578.1">
    <property type="nucleotide sequence ID" value="NZ_JACJVR010000076.1"/>
</dbReference>
<keyword evidence="9" id="KW-1185">Reference proteome</keyword>